<dbReference type="AlphaFoldDB" id="A0A8H2PJV2"/>
<dbReference type="GeneID" id="76728487"/>
<evidence type="ECO:0000313" key="1">
    <source>
        <dbReference type="EMBL" id="QPG68902.1"/>
    </source>
</evidence>
<sequence>MKCPECVKTDQRSKVYCHGSSSTSMGWSPFYDEDGEYHQHNPNSGEKYYKCSNGHSFTTPVRQACPNPKCHFDKTSEEIAQQQKPQCCGGGPQWGHSFTCRTLP</sequence>
<dbReference type="RefSeq" id="WP_053855255.1">
    <property type="nucleotide sequence ID" value="NZ_ANBS01000024.1"/>
</dbReference>
<dbReference type="Proteomes" id="UP000309231">
    <property type="component" value="Chromosome"/>
</dbReference>
<proteinExistence type="predicted"/>
<reference evidence="1 3" key="2">
    <citation type="journal article" date="2019" name="BMC Evol. Biol.">
        <title>Comparative genomics of Mycobacterium mucogenicum and Mycobacterium neoaurum clade members emphasizing tRNA and non-coding RNA.</title>
        <authorList>
            <person name="Behra P.R.K."/>
            <person name="Pettersson B.M.F."/>
            <person name="Das S."/>
            <person name="Dasgupta S."/>
            <person name="Kirsebom L.A."/>
        </authorList>
    </citation>
    <scope>NUCLEOTIDE SEQUENCE [LARGE SCALE GENOMIC DNA]</scope>
    <source>
        <strain evidence="1 3">DSM 44124</strain>
    </source>
</reference>
<accession>A0A8H2PJV2</accession>
<evidence type="ECO:0000313" key="3">
    <source>
        <dbReference type="Proteomes" id="UP000309231"/>
    </source>
</evidence>
<organism evidence="2">
    <name type="scientific">Mycolicibacterium mucogenicum DSM 44124</name>
    <dbReference type="NCBI Taxonomy" id="1226753"/>
    <lineage>
        <taxon>Bacteria</taxon>
        <taxon>Bacillati</taxon>
        <taxon>Actinomycetota</taxon>
        <taxon>Actinomycetes</taxon>
        <taxon>Mycobacteriales</taxon>
        <taxon>Mycobacteriaceae</taxon>
        <taxon>Mycolicibacterium</taxon>
    </lineage>
</organism>
<dbReference type="EMBL" id="POTL01000001">
    <property type="protein sequence ID" value="TLH55427.1"/>
    <property type="molecule type" value="Genomic_DNA"/>
</dbReference>
<evidence type="ECO:0000313" key="2">
    <source>
        <dbReference type="EMBL" id="TLH55427.1"/>
    </source>
</evidence>
<dbReference type="EMBL" id="CP062008">
    <property type="protein sequence ID" value="QPG68902.1"/>
    <property type="molecule type" value="Genomic_DNA"/>
</dbReference>
<reference evidence="2" key="1">
    <citation type="submission" date="2018-01" db="EMBL/GenBank/DDBJ databases">
        <title>Comparative genomics of Mycobacterium mucogenicum and Mycobacterium neoaurum clade members emphasizing tRNA and non-coding RNA.</title>
        <authorList>
            <person name="Behra P.R.K."/>
            <person name="Pettersson B.M.F."/>
            <person name="Das S."/>
            <person name="Dasgupta S."/>
            <person name="Kirsebom L.A."/>
        </authorList>
    </citation>
    <scope>NUCLEOTIDE SEQUENCE</scope>
    <source>
        <strain evidence="2">DSM 44124</strain>
    </source>
</reference>
<gene>
    <name evidence="1" type="ORF">C1S78_026375</name>
    <name evidence="2" type="ORF">C1S78_26335</name>
</gene>
<dbReference type="KEGG" id="mmuc:C1S78_026375"/>
<keyword evidence="3" id="KW-1185">Reference proteome</keyword>
<name>A0A8H2PJV2_MYCMU</name>
<protein>
    <submittedName>
        <fullName evidence="2">Uncharacterized protein</fullName>
    </submittedName>
</protein>
<reference evidence="1 3" key="3">
    <citation type="journal article" date="2019" name="Sci. Rep.">
        <title>Insight into the biology of Mycobacterium mucogenicum and Mycobacterium neoaurum clade members.</title>
        <authorList>
            <person name="Behra P.R.K."/>
            <person name="Pettersson B.M.F."/>
            <person name="Ramesh M."/>
            <person name="Dasgupta S."/>
            <person name="Kirsebom L.A."/>
        </authorList>
    </citation>
    <scope>NUCLEOTIDE SEQUENCE [LARGE SCALE GENOMIC DNA]</scope>
    <source>
        <strain evidence="1 3">DSM 44124</strain>
    </source>
</reference>